<dbReference type="AlphaFoldDB" id="A0A1G9B3F7"/>
<comment type="subcellular location">
    <subcellularLocation>
        <location evidence="1">Cell membrane</location>
        <topology evidence="1">Multi-pass membrane protein</topology>
    </subcellularLocation>
</comment>
<keyword evidence="3" id="KW-1003">Cell membrane</keyword>
<organism evidence="8 9">
    <name type="scientific">Catalinimonas alkaloidigena</name>
    <dbReference type="NCBI Taxonomy" id="1075417"/>
    <lineage>
        <taxon>Bacteria</taxon>
        <taxon>Pseudomonadati</taxon>
        <taxon>Bacteroidota</taxon>
        <taxon>Cytophagia</taxon>
        <taxon>Cytophagales</taxon>
        <taxon>Catalimonadaceae</taxon>
        <taxon>Catalinimonas</taxon>
    </lineage>
</organism>
<feature type="transmembrane region" description="Helical" evidence="7">
    <location>
        <begin position="346"/>
        <end position="370"/>
    </location>
</feature>
<feature type="transmembrane region" description="Helical" evidence="7">
    <location>
        <begin position="107"/>
        <end position="129"/>
    </location>
</feature>
<accession>A0A1G9B3F7</accession>
<dbReference type="EMBL" id="FNFO01000002">
    <property type="protein sequence ID" value="SDK33520.1"/>
    <property type="molecule type" value="Genomic_DNA"/>
</dbReference>
<evidence type="ECO:0000256" key="4">
    <source>
        <dbReference type="ARBA" id="ARBA00022692"/>
    </source>
</evidence>
<dbReference type="PANTHER" id="PTHR30250:SF10">
    <property type="entry name" value="LIPOPOLYSACCHARIDE BIOSYNTHESIS PROTEIN WZXC"/>
    <property type="match status" value="1"/>
</dbReference>
<evidence type="ECO:0000256" key="1">
    <source>
        <dbReference type="ARBA" id="ARBA00004651"/>
    </source>
</evidence>
<gene>
    <name evidence="8" type="ORF">SAMN05421823_102484</name>
</gene>
<evidence type="ECO:0000256" key="7">
    <source>
        <dbReference type="SAM" id="Phobius"/>
    </source>
</evidence>
<evidence type="ECO:0000256" key="2">
    <source>
        <dbReference type="ARBA" id="ARBA00007430"/>
    </source>
</evidence>
<keyword evidence="6 7" id="KW-0472">Membrane</keyword>
<evidence type="ECO:0000313" key="9">
    <source>
        <dbReference type="Proteomes" id="UP000198510"/>
    </source>
</evidence>
<dbReference type="CDD" id="cd13127">
    <property type="entry name" value="MATE_tuaB_like"/>
    <property type="match status" value="1"/>
</dbReference>
<comment type="similarity">
    <text evidence="2">Belongs to the polysaccharide synthase family.</text>
</comment>
<feature type="transmembrane region" description="Helical" evidence="7">
    <location>
        <begin position="141"/>
        <end position="160"/>
    </location>
</feature>
<reference evidence="8 9" key="1">
    <citation type="submission" date="2016-10" db="EMBL/GenBank/DDBJ databases">
        <authorList>
            <person name="de Groot N.N."/>
        </authorList>
    </citation>
    <scope>NUCLEOTIDE SEQUENCE [LARGE SCALE GENOMIC DNA]</scope>
    <source>
        <strain evidence="8 9">DSM 25186</strain>
    </source>
</reference>
<feature type="transmembrane region" description="Helical" evidence="7">
    <location>
        <begin position="376"/>
        <end position="395"/>
    </location>
</feature>
<feature type="transmembrane region" description="Helical" evidence="7">
    <location>
        <begin position="12"/>
        <end position="30"/>
    </location>
</feature>
<evidence type="ECO:0000256" key="6">
    <source>
        <dbReference type="ARBA" id="ARBA00023136"/>
    </source>
</evidence>
<dbReference type="InterPro" id="IPR050833">
    <property type="entry name" value="Poly_Biosynth_Transport"/>
</dbReference>
<dbReference type="Pfam" id="PF13440">
    <property type="entry name" value="Polysacc_synt_3"/>
    <property type="match status" value="1"/>
</dbReference>
<dbReference type="PANTHER" id="PTHR30250">
    <property type="entry name" value="PST FAMILY PREDICTED COLANIC ACID TRANSPORTER"/>
    <property type="match status" value="1"/>
</dbReference>
<name>A0A1G9B3F7_9BACT</name>
<feature type="transmembrane region" description="Helical" evidence="7">
    <location>
        <begin position="283"/>
        <end position="303"/>
    </location>
</feature>
<feature type="transmembrane region" description="Helical" evidence="7">
    <location>
        <begin position="436"/>
        <end position="457"/>
    </location>
</feature>
<evidence type="ECO:0000313" key="8">
    <source>
        <dbReference type="EMBL" id="SDK33520.1"/>
    </source>
</evidence>
<keyword evidence="9" id="KW-1185">Reference proteome</keyword>
<keyword evidence="5 7" id="KW-1133">Transmembrane helix</keyword>
<feature type="transmembrane region" description="Helical" evidence="7">
    <location>
        <begin position="315"/>
        <end position="334"/>
    </location>
</feature>
<sequence>MKGVFWSFVQSIGMRVITASVFFLLARLLAPEAFGLVAYAQVFINFAHIFANQGFGNAIIQRKELEKAHLDTAFWSHFAVSSIIALISVFSAHAIADIFEEPEIAPIIQVLAITFVVQSFISVQMSILLRKLDFKVLALRGMVVVCISSAIGVGMALAGYGVWSLIGQQLSAGIANAIILWGISDWRPSFNFSWRCFRELFSFSVNEMGSNLLRFLGGNTDRFLLGYSVGEEILGYYSLALKIINILLELTIETSRKVALPAFSKIQHQPERVLSYFYQATRYTNYLTIPVFAMLAFLAPQIMPLVFGPQWKDSAILLQILCVIGILQPIVQYNTTVMTALGKPRWQFYVSLVNMVGKTLLFLLVASYGVLYVCTAYDLVTLLTVPISLYCIYRLINLQIGTYLKQYVIPMGGIVLAILCAWSVEHWLGVLPIPLLDIAAKGLLIAGLYLGFVAIMAQDDRRWVMEIVTEFLEKKRKKKTA</sequence>
<feature type="transmembrane region" description="Helical" evidence="7">
    <location>
        <begin position="407"/>
        <end position="424"/>
    </location>
</feature>
<dbReference type="Proteomes" id="UP000198510">
    <property type="component" value="Unassembled WGS sequence"/>
</dbReference>
<evidence type="ECO:0000256" key="3">
    <source>
        <dbReference type="ARBA" id="ARBA00022475"/>
    </source>
</evidence>
<feature type="transmembrane region" description="Helical" evidence="7">
    <location>
        <begin position="166"/>
        <end position="183"/>
    </location>
</feature>
<feature type="transmembrane region" description="Helical" evidence="7">
    <location>
        <begin position="36"/>
        <end position="60"/>
    </location>
</feature>
<dbReference type="GO" id="GO:0005886">
    <property type="term" value="C:plasma membrane"/>
    <property type="evidence" value="ECO:0007669"/>
    <property type="project" value="UniProtKB-SubCell"/>
</dbReference>
<keyword evidence="4 7" id="KW-0812">Transmembrane</keyword>
<evidence type="ECO:0000256" key="5">
    <source>
        <dbReference type="ARBA" id="ARBA00022989"/>
    </source>
</evidence>
<protein>
    <submittedName>
        <fullName evidence="8">Polysaccharide transporter, PST family</fullName>
    </submittedName>
</protein>
<feature type="transmembrane region" description="Helical" evidence="7">
    <location>
        <begin position="72"/>
        <end position="95"/>
    </location>
</feature>
<proteinExistence type="inferred from homology"/>
<dbReference type="STRING" id="1075417.SAMN05421823_102484"/>